<feature type="domain" description="HTH HARE-type" evidence="3">
    <location>
        <begin position="282"/>
        <end position="354"/>
    </location>
</feature>
<feature type="compositionally biased region" description="Acidic residues" evidence="2">
    <location>
        <begin position="29"/>
        <end position="40"/>
    </location>
</feature>
<sequence length="369" mass="42325">MPLRGRKGKRKAKNLRREEGRPMVRSEESMENYDPYEEDASAPHDQWTIEAASQRNKRTRDPLEDGFRDDSTSRQDDIDLSRQVQNLKRDLDDVWKQLVLERCSRRHLEATIHTMSKRIERLETRAAPPVVAATQPVVFTRSDQNPPKKKQSTGEDDFVFIEDTEEEIGSRRNKTKRTKRPKLRHTSSVDERSPSSQPKADQHPIDLPGQGQASDDHTLIPHPNRSKQHEEEERTEQFLGDQQMHDETTSPSPKDHHQMKDAATRSCCNIARDDSKETFPELGFKLSAYYMLKREGKDLTAKQIVTMAIEEGFLVSTGKTPSHTLVSVLCTENKKKEGSPFLLLGNSTYRLKPGDHPEYDEAIEGLMLD</sequence>
<protein>
    <recommendedName>
        <fullName evidence="3">HTH HARE-type domain-containing protein</fullName>
    </recommendedName>
</protein>
<dbReference type="GO" id="GO:0006355">
    <property type="term" value="P:regulation of DNA-templated transcription"/>
    <property type="evidence" value="ECO:0007669"/>
    <property type="project" value="InterPro"/>
</dbReference>
<dbReference type="Pfam" id="PF05066">
    <property type="entry name" value="HARE-HTH"/>
    <property type="match status" value="1"/>
</dbReference>
<name>A0A2P6NDC0_9EUKA</name>
<evidence type="ECO:0000313" key="5">
    <source>
        <dbReference type="Proteomes" id="UP000241769"/>
    </source>
</evidence>
<dbReference type="Proteomes" id="UP000241769">
    <property type="component" value="Unassembled WGS sequence"/>
</dbReference>
<dbReference type="EMBL" id="MDYQ01000113">
    <property type="protein sequence ID" value="PRP81941.1"/>
    <property type="molecule type" value="Genomic_DNA"/>
</dbReference>
<feature type="compositionally biased region" description="Basic and acidic residues" evidence="2">
    <location>
        <begin position="243"/>
        <end position="262"/>
    </location>
</feature>
<reference evidence="4 5" key="1">
    <citation type="journal article" date="2018" name="Genome Biol. Evol.">
        <title>Multiple Roots of Fruiting Body Formation in Amoebozoa.</title>
        <authorList>
            <person name="Hillmann F."/>
            <person name="Forbes G."/>
            <person name="Novohradska S."/>
            <person name="Ferling I."/>
            <person name="Riege K."/>
            <person name="Groth M."/>
            <person name="Westermann M."/>
            <person name="Marz M."/>
            <person name="Spaller T."/>
            <person name="Winckler T."/>
            <person name="Schaap P."/>
            <person name="Glockner G."/>
        </authorList>
    </citation>
    <scope>NUCLEOTIDE SEQUENCE [LARGE SCALE GENOMIC DNA]</scope>
    <source>
        <strain evidence="4 5">Jena</strain>
    </source>
</reference>
<evidence type="ECO:0000313" key="4">
    <source>
        <dbReference type="EMBL" id="PRP81941.1"/>
    </source>
</evidence>
<keyword evidence="5" id="KW-1185">Reference proteome</keyword>
<accession>A0A2P6NDC0</accession>
<dbReference type="InParanoid" id="A0A2P6NDC0"/>
<evidence type="ECO:0000256" key="2">
    <source>
        <dbReference type="SAM" id="MobiDB-lite"/>
    </source>
</evidence>
<proteinExistence type="predicted"/>
<gene>
    <name evidence="4" type="ORF">PROFUN_10513</name>
</gene>
<feature type="compositionally biased region" description="Basic residues" evidence="2">
    <location>
        <begin position="171"/>
        <end position="185"/>
    </location>
</feature>
<feature type="compositionally biased region" description="Basic and acidic residues" evidence="2">
    <location>
        <begin position="227"/>
        <end position="236"/>
    </location>
</feature>
<evidence type="ECO:0000256" key="1">
    <source>
        <dbReference type="ARBA" id="ARBA00023163"/>
    </source>
</evidence>
<organism evidence="4 5">
    <name type="scientific">Planoprotostelium fungivorum</name>
    <dbReference type="NCBI Taxonomy" id="1890364"/>
    <lineage>
        <taxon>Eukaryota</taxon>
        <taxon>Amoebozoa</taxon>
        <taxon>Evosea</taxon>
        <taxon>Variosea</taxon>
        <taxon>Cavosteliida</taxon>
        <taxon>Cavosteliaceae</taxon>
        <taxon>Planoprotostelium</taxon>
    </lineage>
</organism>
<feature type="compositionally biased region" description="Basic and acidic residues" evidence="2">
    <location>
        <begin position="59"/>
        <end position="79"/>
    </location>
</feature>
<feature type="compositionally biased region" description="Basic and acidic residues" evidence="2">
    <location>
        <begin position="15"/>
        <end position="28"/>
    </location>
</feature>
<comment type="caution">
    <text evidence="4">The sequence shown here is derived from an EMBL/GenBank/DDBJ whole genome shotgun (WGS) entry which is preliminary data.</text>
</comment>
<dbReference type="PROSITE" id="PS51913">
    <property type="entry name" value="HTH_HARE"/>
    <property type="match status" value="1"/>
</dbReference>
<dbReference type="AlphaFoldDB" id="A0A2P6NDC0"/>
<feature type="compositionally biased region" description="Acidic residues" evidence="2">
    <location>
        <begin position="154"/>
        <end position="167"/>
    </location>
</feature>
<evidence type="ECO:0000259" key="3">
    <source>
        <dbReference type="PROSITE" id="PS51913"/>
    </source>
</evidence>
<dbReference type="InterPro" id="IPR007759">
    <property type="entry name" value="Asxl_HARE-HTH"/>
</dbReference>
<feature type="region of interest" description="Disordered" evidence="2">
    <location>
        <begin position="1"/>
        <end position="79"/>
    </location>
</feature>
<keyword evidence="1" id="KW-0804">Transcription</keyword>
<feature type="region of interest" description="Disordered" evidence="2">
    <location>
        <begin position="134"/>
        <end position="262"/>
    </location>
</feature>
<feature type="compositionally biased region" description="Basic residues" evidence="2">
    <location>
        <begin position="1"/>
        <end position="14"/>
    </location>
</feature>